<sequence>MRMRSLAVDTLIATALTGVALLLGQEAARQGQNPLDATAFVLVVLVHLPLVYRARAPVLTWCLVHTVWLVYIALGYWPVVCSFGPLLAIYTVASLRPVPISVPCAALMGGAWIYAGAVNHTDSWPSVLGQAVVYPAVLWRFGVVA</sequence>
<protein>
    <submittedName>
        <fullName evidence="3">ATPase</fullName>
    </submittedName>
</protein>
<feature type="transmembrane region" description="Helical" evidence="1">
    <location>
        <begin position="66"/>
        <end position="92"/>
    </location>
</feature>
<feature type="transmembrane region" description="Helical" evidence="1">
    <location>
        <begin position="37"/>
        <end position="54"/>
    </location>
</feature>
<keyword evidence="1" id="KW-1133">Transmembrane helix</keyword>
<keyword evidence="4" id="KW-1185">Reference proteome</keyword>
<feature type="domain" description="DUF7134" evidence="2">
    <location>
        <begin position="2"/>
        <end position="130"/>
    </location>
</feature>
<accession>A0ABR5J191</accession>
<evidence type="ECO:0000259" key="2">
    <source>
        <dbReference type="Pfam" id="PF23539"/>
    </source>
</evidence>
<keyword evidence="1" id="KW-0812">Transmembrane</keyword>
<organism evidence="3 4">
    <name type="scientific">Streptomyces varsoviensis</name>
    <dbReference type="NCBI Taxonomy" id="67373"/>
    <lineage>
        <taxon>Bacteria</taxon>
        <taxon>Bacillati</taxon>
        <taxon>Actinomycetota</taxon>
        <taxon>Actinomycetes</taxon>
        <taxon>Kitasatosporales</taxon>
        <taxon>Streptomycetaceae</taxon>
        <taxon>Streptomyces</taxon>
    </lineage>
</organism>
<evidence type="ECO:0000313" key="4">
    <source>
        <dbReference type="Proteomes" id="UP000037020"/>
    </source>
</evidence>
<dbReference type="EMBL" id="LGUT01002375">
    <property type="protein sequence ID" value="KOG87197.1"/>
    <property type="molecule type" value="Genomic_DNA"/>
</dbReference>
<proteinExistence type="predicted"/>
<keyword evidence="1" id="KW-0472">Membrane</keyword>
<evidence type="ECO:0000256" key="1">
    <source>
        <dbReference type="SAM" id="Phobius"/>
    </source>
</evidence>
<comment type="caution">
    <text evidence="3">The sequence shown here is derived from an EMBL/GenBank/DDBJ whole genome shotgun (WGS) entry which is preliminary data.</text>
</comment>
<evidence type="ECO:0000313" key="3">
    <source>
        <dbReference type="EMBL" id="KOG87197.1"/>
    </source>
</evidence>
<reference evidence="3 4" key="1">
    <citation type="submission" date="2015-07" db="EMBL/GenBank/DDBJ databases">
        <authorList>
            <person name="Ju K.-S."/>
            <person name="Doroghazi J.R."/>
            <person name="Metcalf W.W."/>
        </authorList>
    </citation>
    <scope>NUCLEOTIDE SEQUENCE [LARGE SCALE GENOMIC DNA]</scope>
    <source>
        <strain evidence="3 4">NRRL B-3589</strain>
    </source>
</reference>
<dbReference type="InterPro" id="IPR055558">
    <property type="entry name" value="DUF7134"/>
</dbReference>
<name>A0ABR5J191_9ACTN</name>
<dbReference type="Pfam" id="PF23539">
    <property type="entry name" value="DUF7134"/>
    <property type="match status" value="1"/>
</dbReference>
<feature type="transmembrane region" description="Helical" evidence="1">
    <location>
        <begin position="98"/>
        <end position="117"/>
    </location>
</feature>
<feature type="non-terminal residue" evidence="3">
    <location>
        <position position="145"/>
    </location>
</feature>
<gene>
    <name evidence="3" type="ORF">ADK38_26780</name>
</gene>
<dbReference type="Proteomes" id="UP000037020">
    <property type="component" value="Unassembled WGS sequence"/>
</dbReference>